<evidence type="ECO:0000313" key="11">
    <source>
        <dbReference type="EMBL" id="KAF6530168.1"/>
    </source>
</evidence>
<feature type="compositionally biased region" description="Polar residues" evidence="10">
    <location>
        <begin position="578"/>
        <end position="588"/>
    </location>
</feature>
<dbReference type="Pfam" id="PF09494">
    <property type="entry name" value="Slx4"/>
    <property type="match status" value="1"/>
</dbReference>
<feature type="region of interest" description="Disordered" evidence="10">
    <location>
        <begin position="646"/>
        <end position="798"/>
    </location>
</feature>
<organism evidence="11 12">
    <name type="scientific">Fusarium oxysporum f. sp. conglutinans</name>
    <dbReference type="NCBI Taxonomy" id="100902"/>
    <lineage>
        <taxon>Eukaryota</taxon>
        <taxon>Fungi</taxon>
        <taxon>Dikarya</taxon>
        <taxon>Ascomycota</taxon>
        <taxon>Pezizomycotina</taxon>
        <taxon>Sordariomycetes</taxon>
        <taxon>Hypocreomycetidae</taxon>
        <taxon>Hypocreales</taxon>
        <taxon>Nectriaceae</taxon>
        <taxon>Fusarium</taxon>
        <taxon>Fusarium oxysporum species complex</taxon>
    </lineage>
</organism>
<evidence type="ECO:0000256" key="5">
    <source>
        <dbReference type="ARBA" id="ARBA00023172"/>
    </source>
</evidence>
<dbReference type="HAMAP" id="MF_03110">
    <property type="entry name" value="Endonuc_su_Slx4"/>
    <property type="match status" value="1"/>
</dbReference>
<feature type="compositionally biased region" description="Basic residues" evidence="10">
    <location>
        <begin position="732"/>
        <end position="749"/>
    </location>
</feature>
<feature type="compositionally biased region" description="Basic residues" evidence="10">
    <location>
        <begin position="325"/>
        <end position="335"/>
    </location>
</feature>
<dbReference type="SMART" id="SM00384">
    <property type="entry name" value="AT_hook"/>
    <property type="match status" value="2"/>
</dbReference>
<dbReference type="GO" id="GO:0017108">
    <property type="term" value="F:5'-flap endonuclease activity"/>
    <property type="evidence" value="ECO:0007669"/>
    <property type="project" value="InterPro"/>
</dbReference>
<dbReference type="InterPro" id="IPR017956">
    <property type="entry name" value="AT_hook_DNA-bd_motif"/>
</dbReference>
<keyword evidence="5 9" id="KW-0233">DNA recombination</keyword>
<feature type="region of interest" description="Disordered" evidence="10">
    <location>
        <begin position="531"/>
        <end position="605"/>
    </location>
</feature>
<feature type="compositionally biased region" description="Basic residues" evidence="10">
    <location>
        <begin position="151"/>
        <end position="163"/>
    </location>
</feature>
<dbReference type="AlphaFoldDB" id="A0A8H6H4S9"/>
<evidence type="ECO:0000256" key="10">
    <source>
        <dbReference type="SAM" id="MobiDB-lite"/>
    </source>
</evidence>
<feature type="compositionally biased region" description="Polar residues" evidence="10">
    <location>
        <begin position="553"/>
        <end position="570"/>
    </location>
</feature>
<dbReference type="GO" id="GO:0006310">
    <property type="term" value="P:DNA recombination"/>
    <property type="evidence" value="ECO:0007669"/>
    <property type="project" value="UniProtKB-UniRule"/>
</dbReference>
<feature type="region of interest" description="Disordered" evidence="10">
    <location>
        <begin position="1"/>
        <end position="58"/>
    </location>
</feature>
<sequence>MVSSNAFGTSPLGDTRRQPLHVNSSSPDLPSLRDVLTTKATSQPSAHNGSGAAVLSIDGPSGFISARQLYPATESAPKVISTPSTGLPWTLSHPGEVTGLAEDVSGNGGFIAGDNEPPKEREEHIEVIKITGKSTRKPRQQKVSNQAAPKRTAKPKPTTKKQSSKAASKDHSPAEDNDDDKQKKVKPAKPRKKTGTMSSHFPPPKESKDLEKAKQIDVNEPLHLEQAPARRLDWTPPAQKTIVDLDSDSSVFKNLGSSEADQRLPVFKNLVDGYSCMEGPNESISHSITNASDEDSSFLKKRKRIELLATKGTDAPAMAPDKSPTKKAPKKKKPRTITELATAAYRVPSQPDTEPPNASILDHFSTTNKEAGSVADEQTKNAKGKSTSRRKPSKAPKKKVPPKPVLLSPSAALAQVANQDFVFGTSSQLAREESPTVLRDLQAALRQSDQNHDMDFAMPLNSDAIESPQQRSNLWDAAARDAEGDLFDVEVINLADDTGLSEVGHVSNPFGYQLGADDSVICVESRVLDDHIPPAKPRNDIPSPDEKDLVDSRASSPYFSDSELSTSTNVHRPPLAQTEVSQANQMTTAEEPESLPELPAQPPRPNYEAFTDIRLAREIKRFGFKPIKRRSAMIALLDQCWQSKTRMGQASLHTSTKLSSPTKTTRAAPPATTSSPKKPRGRPRKNSINAPEPQEPPPSAQPPETPKRPRGRPRKDSLSSIPGAASPSKPKSATKPKRVVASPRRKKVTAKSVIEIPDSEDNESDEFASSPDTNAEQMFSSPPPLDMSLTTNDGTPLTATQSDQEALLFDHITNAVTSAPRTTNPQEPSWHEKILIYDPIVLEDLASWLNTGELSRVGYDGEVNPNDVKKCGFHHGGLSSFVATQHLQDPASIVRSSAMLRDTNDITPHQFCGSALPSCSSSCWESTPSRKKLLYPMYATAIACSFFLHRSIHKALDGVDGAPMMDLGPPLRRWIAQSGADESVTWLAHLGQDPYRGEGRGVSLVTSADHDSSSNISNTAAKAPVSVSCRGAQWNQ</sequence>
<protein>
    <recommendedName>
        <fullName evidence="8 9">Structure-specific endonuclease subunit SLX4</fullName>
    </recommendedName>
</protein>
<feature type="compositionally biased region" description="Low complexity" evidence="10">
    <location>
        <begin position="651"/>
        <end position="676"/>
    </location>
</feature>
<keyword evidence="3 9" id="KW-0597">Phosphoprotein</keyword>
<feature type="compositionally biased region" description="Acidic residues" evidence="10">
    <location>
        <begin position="757"/>
        <end position="766"/>
    </location>
</feature>
<evidence type="ECO:0000256" key="3">
    <source>
        <dbReference type="ARBA" id="ARBA00022553"/>
    </source>
</evidence>
<evidence type="ECO:0000256" key="9">
    <source>
        <dbReference type="HAMAP-Rule" id="MF_03110"/>
    </source>
</evidence>
<evidence type="ECO:0000256" key="8">
    <source>
        <dbReference type="ARBA" id="ARBA00029496"/>
    </source>
</evidence>
<feature type="compositionally biased region" description="Pro residues" evidence="10">
    <location>
        <begin position="693"/>
        <end position="704"/>
    </location>
</feature>
<dbReference type="GO" id="GO:0006260">
    <property type="term" value="P:DNA replication"/>
    <property type="evidence" value="ECO:0007669"/>
    <property type="project" value="InterPro"/>
</dbReference>
<feature type="compositionally biased region" description="Basic and acidic residues" evidence="10">
    <location>
        <begin position="531"/>
        <end position="551"/>
    </location>
</feature>
<evidence type="ECO:0000256" key="1">
    <source>
        <dbReference type="ARBA" id="ARBA00004123"/>
    </source>
</evidence>
<feature type="region of interest" description="Disordered" evidence="10">
    <location>
        <begin position="98"/>
        <end position="235"/>
    </location>
</feature>
<dbReference type="CDD" id="cd22999">
    <property type="entry name" value="SAP_SLX4"/>
    <property type="match status" value="1"/>
</dbReference>
<comment type="similarity">
    <text evidence="2 9">Belongs to the SLX4 family.</text>
</comment>
<feature type="region of interest" description="Disordered" evidence="10">
    <location>
        <begin position="309"/>
        <end position="406"/>
    </location>
</feature>
<dbReference type="PRINTS" id="PR00929">
    <property type="entry name" value="ATHOOK"/>
</dbReference>
<gene>
    <name evidence="9" type="primary">SLX4</name>
    <name evidence="11" type="ORF">HZS61_001480</name>
</gene>
<dbReference type="GO" id="GO:0006281">
    <property type="term" value="P:DNA repair"/>
    <property type="evidence" value="ECO:0007669"/>
    <property type="project" value="UniProtKB-UniRule"/>
</dbReference>
<evidence type="ECO:0000256" key="4">
    <source>
        <dbReference type="ARBA" id="ARBA00022763"/>
    </source>
</evidence>
<comment type="subcellular location">
    <subcellularLocation>
        <location evidence="1 9">Nucleus</location>
    </subcellularLocation>
</comment>
<feature type="compositionally biased region" description="Basic and acidic residues" evidence="10">
    <location>
        <begin position="116"/>
        <end position="127"/>
    </location>
</feature>
<dbReference type="EMBL" id="JACDXP010000001">
    <property type="protein sequence ID" value="KAF6530168.1"/>
    <property type="molecule type" value="Genomic_DNA"/>
</dbReference>
<feature type="compositionally biased region" description="Basic and acidic residues" evidence="10">
    <location>
        <begin position="203"/>
        <end position="233"/>
    </location>
</feature>
<feature type="compositionally biased region" description="Basic residues" evidence="10">
    <location>
        <begin position="183"/>
        <end position="194"/>
    </location>
</feature>
<dbReference type="GO" id="GO:0033557">
    <property type="term" value="C:Slx1-Slx4 complex"/>
    <property type="evidence" value="ECO:0007669"/>
    <property type="project" value="UniProtKB-UniRule"/>
</dbReference>
<dbReference type="InterPro" id="IPR027784">
    <property type="entry name" value="Slx4_ascomycetes"/>
</dbReference>
<feature type="compositionally biased region" description="Low complexity" evidence="10">
    <location>
        <begin position="719"/>
        <end position="731"/>
    </location>
</feature>
<dbReference type="Proteomes" id="UP000593570">
    <property type="component" value="Unassembled WGS sequence"/>
</dbReference>
<evidence type="ECO:0000256" key="2">
    <source>
        <dbReference type="ARBA" id="ARBA00006661"/>
    </source>
</evidence>
<feature type="compositionally biased region" description="Polar residues" evidence="10">
    <location>
        <begin position="38"/>
        <end position="48"/>
    </location>
</feature>
<proteinExistence type="inferred from homology"/>
<accession>A0A8H6H4S9</accession>
<name>A0A8H6H4S9_FUSOX</name>
<reference evidence="11 12" key="1">
    <citation type="journal article" date="2020" name="bioRxiv">
        <title>A chromosome-scale genome assembly for the Fusarium oxysporum strain Fo5176 to establish a model Arabidopsis-fungal pathosystem.</title>
        <authorList>
            <person name="Fokkens L."/>
            <person name="Guo L."/>
            <person name="Dora S."/>
            <person name="Wang B."/>
            <person name="Ye K."/>
            <person name="Sanchez-Rodriguez C."/>
            <person name="Croll D."/>
        </authorList>
    </citation>
    <scope>NUCLEOTIDE SEQUENCE [LARGE SCALE GENOMIC DNA]</scope>
    <source>
        <strain evidence="11 12">Fo5176</strain>
    </source>
</reference>
<keyword evidence="6 9" id="KW-0234">DNA repair</keyword>
<dbReference type="InterPro" id="IPR018574">
    <property type="entry name" value="Structure-sp_endonuc_su_Slx4"/>
</dbReference>
<comment type="function">
    <text evidence="9">Regulatory subunit of the SLX1-SLX4 structure-specific endonuclease that resolves DNA secondary structures generated during DNA repair and recombination. Has endonuclease activity towards branched DNA substrates, introducing single-strand cuts in duplex DNA close to junctions with ss-DNA.</text>
</comment>
<evidence type="ECO:0000256" key="6">
    <source>
        <dbReference type="ARBA" id="ARBA00023204"/>
    </source>
</evidence>
<feature type="compositionally biased region" description="Polar residues" evidence="10">
    <location>
        <begin position="788"/>
        <end position="798"/>
    </location>
</feature>
<comment type="subunit">
    <text evidence="9">Forms a heterodimer with SLX1.</text>
</comment>
<comment type="caution">
    <text evidence="11">The sequence shown here is derived from an EMBL/GenBank/DDBJ whole genome shotgun (WGS) entry which is preliminary data.</text>
</comment>
<comment type="PTM">
    <text evidence="9">Phosphorylated in response to DNA damage.</text>
</comment>
<evidence type="ECO:0000313" key="12">
    <source>
        <dbReference type="Proteomes" id="UP000593570"/>
    </source>
</evidence>
<evidence type="ECO:0000256" key="7">
    <source>
        <dbReference type="ARBA" id="ARBA00023242"/>
    </source>
</evidence>
<keyword evidence="4 9" id="KW-0227">DNA damage</keyword>
<dbReference type="GO" id="GO:0003677">
    <property type="term" value="F:DNA binding"/>
    <property type="evidence" value="ECO:0007669"/>
    <property type="project" value="InterPro"/>
</dbReference>
<feature type="compositionally biased region" description="Polar residues" evidence="10">
    <location>
        <begin position="770"/>
        <end position="780"/>
    </location>
</feature>
<keyword evidence="7 9" id="KW-0539">Nucleus</keyword>
<feature type="compositionally biased region" description="Basic residues" evidence="10">
    <location>
        <begin position="382"/>
        <end position="401"/>
    </location>
</feature>